<evidence type="ECO:0000256" key="1">
    <source>
        <dbReference type="ARBA" id="ARBA00022737"/>
    </source>
</evidence>
<dbReference type="InterPro" id="IPR003961">
    <property type="entry name" value="FN3_dom"/>
</dbReference>
<gene>
    <name evidence="3" type="ORF">NP493_1486g00006</name>
</gene>
<dbReference type="Gene3D" id="2.60.40.10">
    <property type="entry name" value="Immunoglobulins"/>
    <property type="match status" value="4"/>
</dbReference>
<keyword evidence="1" id="KW-0677">Repeat</keyword>
<dbReference type="SMART" id="SM00060">
    <property type="entry name" value="FN3"/>
    <property type="match status" value="4"/>
</dbReference>
<feature type="domain" description="Fibronectin type-III" evidence="2">
    <location>
        <begin position="53"/>
        <end position="146"/>
    </location>
</feature>
<evidence type="ECO:0000259" key="2">
    <source>
        <dbReference type="PROSITE" id="PS50853"/>
    </source>
</evidence>
<dbReference type="PROSITE" id="PS50853">
    <property type="entry name" value="FN3"/>
    <property type="match status" value="4"/>
</dbReference>
<feature type="domain" description="Fibronectin type-III" evidence="2">
    <location>
        <begin position="234"/>
        <end position="326"/>
    </location>
</feature>
<feature type="domain" description="Fibronectin type-III" evidence="2">
    <location>
        <begin position="327"/>
        <end position="412"/>
    </location>
</feature>
<dbReference type="PANTHER" id="PTHR46708">
    <property type="entry name" value="TENASCIN"/>
    <property type="match status" value="1"/>
</dbReference>
<organism evidence="3 4">
    <name type="scientific">Ridgeia piscesae</name>
    <name type="common">Tubeworm</name>
    <dbReference type="NCBI Taxonomy" id="27915"/>
    <lineage>
        <taxon>Eukaryota</taxon>
        <taxon>Metazoa</taxon>
        <taxon>Spiralia</taxon>
        <taxon>Lophotrochozoa</taxon>
        <taxon>Annelida</taxon>
        <taxon>Polychaeta</taxon>
        <taxon>Sedentaria</taxon>
        <taxon>Canalipalpata</taxon>
        <taxon>Sabellida</taxon>
        <taxon>Siboglinidae</taxon>
        <taxon>Ridgeia</taxon>
    </lineage>
</organism>
<keyword evidence="4" id="KW-1185">Reference proteome</keyword>
<dbReference type="AlphaFoldDB" id="A0AAD9K1B0"/>
<dbReference type="EMBL" id="JAODUO010001484">
    <property type="protein sequence ID" value="KAK2163051.1"/>
    <property type="molecule type" value="Genomic_DNA"/>
</dbReference>
<dbReference type="InterPro" id="IPR013783">
    <property type="entry name" value="Ig-like_fold"/>
</dbReference>
<reference evidence="3" key="1">
    <citation type="journal article" date="2023" name="Mol. Biol. Evol.">
        <title>Third-Generation Sequencing Reveals the Adaptive Role of the Epigenome in Three Deep-Sea Polychaetes.</title>
        <authorList>
            <person name="Perez M."/>
            <person name="Aroh O."/>
            <person name="Sun Y."/>
            <person name="Lan Y."/>
            <person name="Juniper S.K."/>
            <person name="Young C.R."/>
            <person name="Angers B."/>
            <person name="Qian P.Y."/>
        </authorList>
    </citation>
    <scope>NUCLEOTIDE SEQUENCE</scope>
    <source>
        <strain evidence="3">R07B-5</strain>
    </source>
</reference>
<dbReference type="InterPro" id="IPR050991">
    <property type="entry name" value="ECM_Regulatory_Proteins"/>
</dbReference>
<proteinExistence type="predicted"/>
<sequence length="437" mass="45545">MAASLAFHITFTDLYLKDLSVSLYSADLIQLGPVVAAESVLHPTLEIFREPNAPTGLTQTAATVDSVTVSWTAPATGAGTSYTVTVKEKDSATVKDTKSVTGTTATLNTLTAGTEYTVAVVSVIGVLNSGGRSSDPLTDNFYTKPNAPSNVEVTAVTVSSVTVTWTASSTTGVSYTVTLKKDGTKVKTEPVVSGISKAIDELTAGTQYTVVVKAVIGEESSAGVDKSFYTKPNAPTDLTVTAATVNSLTVSWTVPATGAVTSYTVTVKEGTTTKDTKTGVTGTAATFDHLTAGKNYTVAVVSVIGVLHSGGQSSDPMSDNFYTIPNKPTDLAVSERTVSSLTVTWNAGAGEKSEFMIKLQGGTEHTVAGGSKGTYKFDSLTAGKEFTVVVVTKNGGDQQSESLNGTFRTRRWMTEMGVVGIRKVDDRDGCCEYKEGG</sequence>
<comment type="caution">
    <text evidence="3">The sequence shown here is derived from an EMBL/GenBank/DDBJ whole genome shotgun (WGS) entry which is preliminary data.</text>
</comment>
<evidence type="ECO:0000313" key="4">
    <source>
        <dbReference type="Proteomes" id="UP001209878"/>
    </source>
</evidence>
<accession>A0AAD9K1B0</accession>
<dbReference type="SUPFAM" id="SSF49265">
    <property type="entry name" value="Fibronectin type III"/>
    <property type="match status" value="2"/>
</dbReference>
<dbReference type="Pfam" id="PF00041">
    <property type="entry name" value="fn3"/>
    <property type="match status" value="4"/>
</dbReference>
<dbReference type="InterPro" id="IPR036116">
    <property type="entry name" value="FN3_sf"/>
</dbReference>
<dbReference type="PANTHER" id="PTHR46708:SF2">
    <property type="entry name" value="FIBRONECTIN TYPE-III DOMAIN-CONTAINING PROTEIN"/>
    <property type="match status" value="1"/>
</dbReference>
<name>A0AAD9K1B0_RIDPI</name>
<feature type="domain" description="Fibronectin type-III" evidence="2">
    <location>
        <begin position="147"/>
        <end position="233"/>
    </location>
</feature>
<dbReference type="Proteomes" id="UP001209878">
    <property type="component" value="Unassembled WGS sequence"/>
</dbReference>
<dbReference type="CDD" id="cd00063">
    <property type="entry name" value="FN3"/>
    <property type="match status" value="4"/>
</dbReference>
<protein>
    <recommendedName>
        <fullName evidence="2">Fibronectin type-III domain-containing protein</fullName>
    </recommendedName>
</protein>
<evidence type="ECO:0000313" key="3">
    <source>
        <dbReference type="EMBL" id="KAK2163051.1"/>
    </source>
</evidence>